<dbReference type="OrthoDB" id="2720271at2"/>
<dbReference type="EMBL" id="JXRR01000008">
    <property type="protein sequence ID" value="KIL51179.1"/>
    <property type="molecule type" value="Genomic_DNA"/>
</dbReference>
<name>A0A0C2SB48_9BACL</name>
<accession>A0A0C2SB48</accession>
<comment type="caution">
    <text evidence="1">The sequence shown here is derived from an EMBL/GenBank/DDBJ whole genome shotgun (WGS) entry which is preliminary data.</text>
</comment>
<proteinExistence type="predicted"/>
<organism evidence="1 2">
    <name type="scientific">Jeotgalibacillus campisalis</name>
    <dbReference type="NCBI Taxonomy" id="220754"/>
    <lineage>
        <taxon>Bacteria</taxon>
        <taxon>Bacillati</taxon>
        <taxon>Bacillota</taxon>
        <taxon>Bacilli</taxon>
        <taxon>Bacillales</taxon>
        <taxon>Caryophanaceae</taxon>
        <taxon>Jeotgalibacillus</taxon>
    </lineage>
</organism>
<dbReference type="PATRIC" id="fig|220754.4.peg.1079"/>
<reference evidence="1 2" key="1">
    <citation type="submission" date="2015-01" db="EMBL/GenBank/DDBJ databases">
        <title>Jeotgalibacillus campisalis genome sequencing.</title>
        <authorList>
            <person name="Goh K.M."/>
            <person name="Chan K.-G."/>
            <person name="Yaakop A.S."/>
            <person name="Ee R."/>
            <person name="Gan H.M."/>
            <person name="Chan C.S."/>
        </authorList>
    </citation>
    <scope>NUCLEOTIDE SEQUENCE [LARGE SCALE GENOMIC DNA]</scope>
    <source>
        <strain evidence="1 2">SF-57</strain>
    </source>
</reference>
<gene>
    <name evidence="1" type="ORF">KR50_10600</name>
</gene>
<sequence length="118" mass="13897">MNQHLMEILARQIIGELPEVERQLYEYITEMEDSLAAQSSTSDQFMTLLVKHSPHQQAADQFGLSFEKTMVKMKQIEMKIDNQLEEKMKYVKWTDVSEEVLGSKRHRNGSIMIFHFDM</sequence>
<evidence type="ECO:0000313" key="1">
    <source>
        <dbReference type="EMBL" id="KIL51179.1"/>
    </source>
</evidence>
<protein>
    <submittedName>
        <fullName evidence="1">Uncharacterized protein</fullName>
    </submittedName>
</protein>
<evidence type="ECO:0000313" key="2">
    <source>
        <dbReference type="Proteomes" id="UP000031972"/>
    </source>
</evidence>
<dbReference type="Proteomes" id="UP000031972">
    <property type="component" value="Unassembled WGS sequence"/>
</dbReference>
<keyword evidence="2" id="KW-1185">Reference proteome</keyword>
<dbReference type="RefSeq" id="WP_041055648.1">
    <property type="nucleotide sequence ID" value="NZ_JXRR01000008.1"/>
</dbReference>
<dbReference type="AlphaFoldDB" id="A0A0C2SB48"/>